<reference evidence="2 3" key="1">
    <citation type="journal article" date="2018" name="Mol. Biol. Evol.">
        <title>Broad Genomic Sampling Reveals a Smut Pathogenic Ancestry of the Fungal Clade Ustilaginomycotina.</title>
        <authorList>
            <person name="Kijpornyongpan T."/>
            <person name="Mondo S.J."/>
            <person name="Barry K."/>
            <person name="Sandor L."/>
            <person name="Lee J."/>
            <person name="Lipzen A."/>
            <person name="Pangilinan J."/>
            <person name="LaButti K."/>
            <person name="Hainaut M."/>
            <person name="Henrissat B."/>
            <person name="Grigoriev I.V."/>
            <person name="Spatafora J.W."/>
            <person name="Aime M.C."/>
        </authorList>
    </citation>
    <scope>NUCLEOTIDE SEQUENCE [LARGE SCALE GENOMIC DNA]</scope>
    <source>
        <strain evidence="2 3">MCA 4718</strain>
    </source>
</reference>
<sequence>MTELNLVLIGTGTAWDITLSSSRKGIQLSVAIKPKTNAPSAIMSSVQAVNESQPVSSVLLVPPHLAASSGISTIVRSSVEITHEAQYVPDQQAHPDQTCPSVVTTTTATASSEATASFDVPQPVSTSVRPRGEMSPLRLPDESILYPLGPAVITGSSKSRETGASPAKPVGKRGGSRPVPDANPPGSSSAAMQASEAPTVVDRSPKNSRKRPEDKISCEEVLHPLQKRSVRRRRE</sequence>
<dbReference type="RefSeq" id="XP_025349149.1">
    <property type="nucleotide sequence ID" value="XM_025492156.1"/>
</dbReference>
<proteinExistence type="predicted"/>
<feature type="compositionally biased region" description="Basic residues" evidence="1">
    <location>
        <begin position="225"/>
        <end position="235"/>
    </location>
</feature>
<feature type="compositionally biased region" description="Basic and acidic residues" evidence="1">
    <location>
        <begin position="210"/>
        <end position="222"/>
    </location>
</feature>
<organism evidence="2 3">
    <name type="scientific">Pseudomicrostroma glucosiphilum</name>
    <dbReference type="NCBI Taxonomy" id="1684307"/>
    <lineage>
        <taxon>Eukaryota</taxon>
        <taxon>Fungi</taxon>
        <taxon>Dikarya</taxon>
        <taxon>Basidiomycota</taxon>
        <taxon>Ustilaginomycotina</taxon>
        <taxon>Exobasidiomycetes</taxon>
        <taxon>Microstromatales</taxon>
        <taxon>Microstromatales incertae sedis</taxon>
        <taxon>Pseudomicrostroma</taxon>
    </lineage>
</organism>
<gene>
    <name evidence="2" type="ORF">BCV69DRAFT_281897</name>
</gene>
<feature type="region of interest" description="Disordered" evidence="1">
    <location>
        <begin position="90"/>
        <end position="235"/>
    </location>
</feature>
<dbReference type="GeneID" id="37013890"/>
<feature type="compositionally biased region" description="Low complexity" evidence="1">
    <location>
        <begin position="101"/>
        <end position="117"/>
    </location>
</feature>
<keyword evidence="3" id="KW-1185">Reference proteome</keyword>
<dbReference type="AlphaFoldDB" id="A0A316UA01"/>
<accession>A0A316UA01</accession>
<evidence type="ECO:0000256" key="1">
    <source>
        <dbReference type="SAM" id="MobiDB-lite"/>
    </source>
</evidence>
<dbReference type="Proteomes" id="UP000245942">
    <property type="component" value="Unassembled WGS sequence"/>
</dbReference>
<protein>
    <submittedName>
        <fullName evidence="2">Uncharacterized protein</fullName>
    </submittedName>
</protein>
<evidence type="ECO:0000313" key="2">
    <source>
        <dbReference type="EMBL" id="PWN21989.1"/>
    </source>
</evidence>
<evidence type="ECO:0000313" key="3">
    <source>
        <dbReference type="Proteomes" id="UP000245942"/>
    </source>
</evidence>
<dbReference type="EMBL" id="KZ819324">
    <property type="protein sequence ID" value="PWN21989.1"/>
    <property type="molecule type" value="Genomic_DNA"/>
</dbReference>
<name>A0A316UA01_9BASI</name>